<keyword evidence="3" id="KW-1185">Reference proteome</keyword>
<accession>A0AAV1D6E8</accession>
<dbReference type="Proteomes" id="UP001161247">
    <property type="component" value="Chromosome 4"/>
</dbReference>
<evidence type="ECO:0000313" key="3">
    <source>
        <dbReference type="Proteomes" id="UP001161247"/>
    </source>
</evidence>
<dbReference type="AlphaFoldDB" id="A0AAV1D6E8"/>
<dbReference type="EMBL" id="OX459121">
    <property type="protein sequence ID" value="CAI9102392.1"/>
    <property type="molecule type" value="Genomic_DNA"/>
</dbReference>
<protein>
    <submittedName>
        <fullName evidence="2">OLC1v1000654C1</fullName>
    </submittedName>
</protein>
<reference evidence="2" key="1">
    <citation type="submission" date="2023-03" db="EMBL/GenBank/DDBJ databases">
        <authorList>
            <person name="Julca I."/>
        </authorList>
    </citation>
    <scope>NUCLEOTIDE SEQUENCE</scope>
</reference>
<organism evidence="2 3">
    <name type="scientific">Oldenlandia corymbosa var. corymbosa</name>
    <dbReference type="NCBI Taxonomy" id="529605"/>
    <lineage>
        <taxon>Eukaryota</taxon>
        <taxon>Viridiplantae</taxon>
        <taxon>Streptophyta</taxon>
        <taxon>Embryophyta</taxon>
        <taxon>Tracheophyta</taxon>
        <taxon>Spermatophyta</taxon>
        <taxon>Magnoliopsida</taxon>
        <taxon>eudicotyledons</taxon>
        <taxon>Gunneridae</taxon>
        <taxon>Pentapetalae</taxon>
        <taxon>asterids</taxon>
        <taxon>lamiids</taxon>
        <taxon>Gentianales</taxon>
        <taxon>Rubiaceae</taxon>
        <taxon>Rubioideae</taxon>
        <taxon>Spermacoceae</taxon>
        <taxon>Hedyotis-Oldenlandia complex</taxon>
        <taxon>Oldenlandia</taxon>
    </lineage>
</organism>
<keyword evidence="1" id="KW-0175">Coiled coil</keyword>
<evidence type="ECO:0000313" key="2">
    <source>
        <dbReference type="EMBL" id="CAI9102392.1"/>
    </source>
</evidence>
<proteinExistence type="predicted"/>
<sequence length="261" mass="31151">MDIWENLSKAELLKQQKEETLQNFMGFVNSEWKDFEDQLISSKACLTEWFSEEGLKSDEESIRAKWVDKGYKILNGVAEKIEIERGLFEKIQDSVDEKMKYLVFQEEQIKGLCERDKREFRSLVKCLEEREIQVESKESLLQERENELIEKVQDVERREKELSSREEMGNELCLEKDVLRRWKDELRLNKEKLGRTKNELDCKMIMLNKREAALDSRGRTLERKEYELASQGELLKTWKARLQSAMAEIARKKDELSQREK</sequence>
<feature type="coiled-coil region" evidence="1">
    <location>
        <begin position="127"/>
        <end position="203"/>
    </location>
</feature>
<name>A0AAV1D6E8_OLDCO</name>
<evidence type="ECO:0000256" key="1">
    <source>
        <dbReference type="SAM" id="Coils"/>
    </source>
</evidence>
<gene>
    <name evidence="2" type="ORF">OLC1_LOCUS11745</name>
</gene>